<name>A0A6A3AWJ8_HIBSY</name>
<dbReference type="GO" id="GO:0033962">
    <property type="term" value="P:P-body assembly"/>
    <property type="evidence" value="ECO:0007669"/>
    <property type="project" value="TreeGrafter"/>
</dbReference>
<evidence type="ECO:0000313" key="1">
    <source>
        <dbReference type="EMBL" id="KAE8707385.1"/>
    </source>
</evidence>
<dbReference type="GO" id="GO:0003729">
    <property type="term" value="F:mRNA binding"/>
    <property type="evidence" value="ECO:0007669"/>
    <property type="project" value="TreeGrafter"/>
</dbReference>
<dbReference type="AlphaFoldDB" id="A0A6A3AWJ8"/>
<dbReference type="PANTHER" id="PTHR13586">
    <property type="entry name" value="SCD6 PROTEIN-RELATED"/>
    <property type="match status" value="1"/>
</dbReference>
<dbReference type="GO" id="GO:0034063">
    <property type="term" value="P:stress granule assembly"/>
    <property type="evidence" value="ECO:0007669"/>
    <property type="project" value="TreeGrafter"/>
</dbReference>
<keyword evidence="2" id="KW-1185">Reference proteome</keyword>
<gene>
    <name evidence="1" type="ORF">F3Y22_tig00110384pilonHSYRG00706</name>
</gene>
<proteinExistence type="predicted"/>
<dbReference type="GO" id="GO:0000932">
    <property type="term" value="C:P-body"/>
    <property type="evidence" value="ECO:0007669"/>
    <property type="project" value="TreeGrafter"/>
</dbReference>
<protein>
    <submittedName>
        <fullName evidence="1">Uncharacterized protein</fullName>
    </submittedName>
</protein>
<evidence type="ECO:0000313" key="2">
    <source>
        <dbReference type="Proteomes" id="UP000436088"/>
    </source>
</evidence>
<accession>A0A6A3AWJ8</accession>
<reference evidence="1" key="1">
    <citation type="submission" date="2019-09" db="EMBL/GenBank/DDBJ databases">
        <title>Draft genome information of white flower Hibiscus syriacus.</title>
        <authorList>
            <person name="Kim Y.-M."/>
        </authorList>
    </citation>
    <scope>NUCLEOTIDE SEQUENCE [LARGE SCALE GENOMIC DNA]</scope>
    <source>
        <strain evidence="1">YM2019G1</strain>
    </source>
</reference>
<dbReference type="PANTHER" id="PTHR13586:SF0">
    <property type="entry name" value="TRAILER HITCH, ISOFORM H"/>
    <property type="match status" value="1"/>
</dbReference>
<dbReference type="Proteomes" id="UP000436088">
    <property type="component" value="Unassembled WGS sequence"/>
</dbReference>
<organism evidence="1 2">
    <name type="scientific">Hibiscus syriacus</name>
    <name type="common">Rose of Sharon</name>
    <dbReference type="NCBI Taxonomy" id="106335"/>
    <lineage>
        <taxon>Eukaryota</taxon>
        <taxon>Viridiplantae</taxon>
        <taxon>Streptophyta</taxon>
        <taxon>Embryophyta</taxon>
        <taxon>Tracheophyta</taxon>
        <taxon>Spermatophyta</taxon>
        <taxon>Magnoliopsida</taxon>
        <taxon>eudicotyledons</taxon>
        <taxon>Gunneridae</taxon>
        <taxon>Pentapetalae</taxon>
        <taxon>rosids</taxon>
        <taxon>malvids</taxon>
        <taxon>Malvales</taxon>
        <taxon>Malvaceae</taxon>
        <taxon>Malvoideae</taxon>
        <taxon>Hibiscus</taxon>
    </lineage>
</organism>
<dbReference type="EMBL" id="VEPZ02000964">
    <property type="protein sequence ID" value="KAE8707385.1"/>
    <property type="molecule type" value="Genomic_DNA"/>
</dbReference>
<comment type="caution">
    <text evidence="1">The sequence shown here is derived from an EMBL/GenBank/DDBJ whole genome shotgun (WGS) entry which is preliminary data.</text>
</comment>
<sequence>MLIQSLTYQILKLFISLQSHFPPPVSTATSMPSAAVGPLTDLTPHTTQMGLAGSNFQAALPLYQPGGNMGSWGASPPPPAVNGGGLAMPMYWQRYYAPAIIASAFSRAVSASFHAATNAVS</sequence>